<gene>
    <name evidence="11" type="ORF">CWI69_12135</name>
</gene>
<dbReference type="GO" id="GO:0005507">
    <property type="term" value="F:copper ion binding"/>
    <property type="evidence" value="ECO:0007669"/>
    <property type="project" value="TreeGrafter"/>
</dbReference>
<dbReference type="GO" id="GO:0017061">
    <property type="term" value="F:S-methyl-5-thioadenosine phosphorylase activity"/>
    <property type="evidence" value="ECO:0007669"/>
    <property type="project" value="UniProtKB-EC"/>
</dbReference>
<dbReference type="InterPro" id="IPR003730">
    <property type="entry name" value="Cu_polyphenol_OxRdtase"/>
</dbReference>
<evidence type="ECO:0000256" key="4">
    <source>
        <dbReference type="ARBA" id="ARBA00022723"/>
    </source>
</evidence>
<dbReference type="Proteomes" id="UP000287198">
    <property type="component" value="Unassembled WGS sequence"/>
</dbReference>
<sequence length="244" mass="26380">MTTLKSKSGKVDFGLKPAWQLPHGIQACVTTVTEPGNLAAHVADDPANVIRHRRQLQRGLELPSAPKWLAQYHSSIAVAAENNDAGCRADAIWATQAKSVCAVLTADCLPILLCSDNGQTIAAIQAGWRGLAGGIITNTLQQLPQSAECFRAYIGPAISQAFFEVGDDVRDAFLTQGIVDSSSFAPRIAGKWLADLPLLAERLLTRAGVKEVTLSGLCTYSDERFYSYRRDPNCGRLATLIWKI</sequence>
<organism evidence="11 12">
    <name type="scientific">Pseudidiomarina halophila</name>
    <dbReference type="NCBI Taxonomy" id="1449799"/>
    <lineage>
        <taxon>Bacteria</taxon>
        <taxon>Pseudomonadati</taxon>
        <taxon>Pseudomonadota</taxon>
        <taxon>Gammaproteobacteria</taxon>
        <taxon>Alteromonadales</taxon>
        <taxon>Idiomarinaceae</taxon>
        <taxon>Pseudidiomarina</taxon>
    </lineage>
</organism>
<comment type="catalytic activity">
    <reaction evidence="7">
        <text>adenosine + H2O + H(+) = inosine + NH4(+)</text>
        <dbReference type="Rhea" id="RHEA:24408"/>
        <dbReference type="ChEBI" id="CHEBI:15377"/>
        <dbReference type="ChEBI" id="CHEBI:15378"/>
        <dbReference type="ChEBI" id="CHEBI:16335"/>
        <dbReference type="ChEBI" id="CHEBI:17596"/>
        <dbReference type="ChEBI" id="CHEBI:28938"/>
        <dbReference type="EC" id="3.5.4.4"/>
    </reaction>
    <physiologicalReaction direction="left-to-right" evidence="7">
        <dbReference type="Rhea" id="RHEA:24409"/>
    </physiologicalReaction>
</comment>
<dbReference type="PANTHER" id="PTHR30616">
    <property type="entry name" value="UNCHARACTERIZED PROTEIN YFIH"/>
    <property type="match status" value="1"/>
</dbReference>
<proteinExistence type="inferred from homology"/>
<dbReference type="CDD" id="cd16833">
    <property type="entry name" value="YfiH"/>
    <property type="match status" value="1"/>
</dbReference>
<evidence type="ECO:0000256" key="7">
    <source>
        <dbReference type="ARBA" id="ARBA00047989"/>
    </source>
</evidence>
<dbReference type="RefSeq" id="WP_126764598.1">
    <property type="nucleotide sequence ID" value="NZ_JBHLTZ010000013.1"/>
</dbReference>
<dbReference type="EMBL" id="PIPW01000007">
    <property type="protein sequence ID" value="RUO51155.1"/>
    <property type="molecule type" value="Genomic_DNA"/>
</dbReference>
<comment type="similarity">
    <text evidence="2 10">Belongs to the purine nucleoside phosphorylase YfiH/LACC1 family.</text>
</comment>
<evidence type="ECO:0000256" key="9">
    <source>
        <dbReference type="ARBA" id="ARBA00049893"/>
    </source>
</evidence>
<evidence type="ECO:0000256" key="3">
    <source>
        <dbReference type="ARBA" id="ARBA00022679"/>
    </source>
</evidence>
<evidence type="ECO:0000313" key="11">
    <source>
        <dbReference type="EMBL" id="RUO51155.1"/>
    </source>
</evidence>
<dbReference type="PROSITE" id="PS51257">
    <property type="entry name" value="PROKAR_LIPOPROTEIN"/>
    <property type="match status" value="1"/>
</dbReference>
<evidence type="ECO:0000256" key="6">
    <source>
        <dbReference type="ARBA" id="ARBA00022833"/>
    </source>
</evidence>
<dbReference type="Gene3D" id="3.60.140.10">
    <property type="entry name" value="CNF1/YfiH-like putative cysteine hydrolases"/>
    <property type="match status" value="1"/>
</dbReference>
<protein>
    <recommendedName>
        <fullName evidence="10">Purine nucleoside phosphorylase</fullName>
    </recommendedName>
</protein>
<accession>A0A432XQZ1</accession>
<evidence type="ECO:0000256" key="8">
    <source>
        <dbReference type="ARBA" id="ARBA00048968"/>
    </source>
</evidence>
<dbReference type="NCBIfam" id="TIGR00726">
    <property type="entry name" value="peptidoglycan editing factor PgeF"/>
    <property type="match status" value="1"/>
</dbReference>
<comment type="catalytic activity">
    <reaction evidence="1">
        <text>inosine + phosphate = alpha-D-ribose 1-phosphate + hypoxanthine</text>
        <dbReference type="Rhea" id="RHEA:27646"/>
        <dbReference type="ChEBI" id="CHEBI:17368"/>
        <dbReference type="ChEBI" id="CHEBI:17596"/>
        <dbReference type="ChEBI" id="CHEBI:43474"/>
        <dbReference type="ChEBI" id="CHEBI:57720"/>
        <dbReference type="EC" id="2.4.2.1"/>
    </reaction>
    <physiologicalReaction direction="left-to-right" evidence="1">
        <dbReference type="Rhea" id="RHEA:27647"/>
    </physiologicalReaction>
</comment>
<keyword evidence="6" id="KW-0862">Zinc</keyword>
<evidence type="ECO:0000256" key="10">
    <source>
        <dbReference type="RuleBase" id="RU361274"/>
    </source>
</evidence>
<evidence type="ECO:0000313" key="12">
    <source>
        <dbReference type="Proteomes" id="UP000287198"/>
    </source>
</evidence>
<reference evidence="12" key="1">
    <citation type="journal article" date="2018" name="Front. Microbiol.">
        <title>Genome-Based Analysis Reveals the Taxonomy and Diversity of the Family Idiomarinaceae.</title>
        <authorList>
            <person name="Liu Y."/>
            <person name="Lai Q."/>
            <person name="Shao Z."/>
        </authorList>
    </citation>
    <scope>NUCLEOTIDE SEQUENCE [LARGE SCALE GENOMIC DNA]</scope>
    <source>
        <strain evidence="12">BH195</strain>
    </source>
</reference>
<dbReference type="Pfam" id="PF02578">
    <property type="entry name" value="Cu-oxidase_4"/>
    <property type="match status" value="1"/>
</dbReference>
<name>A0A432XQZ1_9GAMM</name>
<evidence type="ECO:0000256" key="2">
    <source>
        <dbReference type="ARBA" id="ARBA00007353"/>
    </source>
</evidence>
<dbReference type="InterPro" id="IPR038371">
    <property type="entry name" value="Cu_polyphenol_OxRdtase_sf"/>
</dbReference>
<dbReference type="GO" id="GO:0016787">
    <property type="term" value="F:hydrolase activity"/>
    <property type="evidence" value="ECO:0007669"/>
    <property type="project" value="UniProtKB-KW"/>
</dbReference>
<comment type="caution">
    <text evidence="11">The sequence shown here is derived from an EMBL/GenBank/DDBJ whole genome shotgun (WGS) entry which is preliminary data.</text>
</comment>
<dbReference type="AlphaFoldDB" id="A0A432XQZ1"/>
<evidence type="ECO:0000256" key="1">
    <source>
        <dbReference type="ARBA" id="ARBA00000553"/>
    </source>
</evidence>
<keyword evidence="5" id="KW-0378">Hydrolase</keyword>
<keyword evidence="3" id="KW-0808">Transferase</keyword>
<dbReference type="InterPro" id="IPR011324">
    <property type="entry name" value="Cytotoxic_necrot_fac-like_cat"/>
</dbReference>
<keyword evidence="4" id="KW-0479">Metal-binding</keyword>
<dbReference type="OrthoDB" id="4279at2"/>
<comment type="catalytic activity">
    <reaction evidence="8">
        <text>adenosine + phosphate = alpha-D-ribose 1-phosphate + adenine</text>
        <dbReference type="Rhea" id="RHEA:27642"/>
        <dbReference type="ChEBI" id="CHEBI:16335"/>
        <dbReference type="ChEBI" id="CHEBI:16708"/>
        <dbReference type="ChEBI" id="CHEBI:43474"/>
        <dbReference type="ChEBI" id="CHEBI:57720"/>
        <dbReference type="EC" id="2.4.2.1"/>
    </reaction>
    <physiologicalReaction direction="left-to-right" evidence="8">
        <dbReference type="Rhea" id="RHEA:27643"/>
    </physiologicalReaction>
</comment>
<comment type="catalytic activity">
    <reaction evidence="9">
        <text>S-methyl-5'-thioadenosine + phosphate = 5-(methylsulfanyl)-alpha-D-ribose 1-phosphate + adenine</text>
        <dbReference type="Rhea" id="RHEA:11852"/>
        <dbReference type="ChEBI" id="CHEBI:16708"/>
        <dbReference type="ChEBI" id="CHEBI:17509"/>
        <dbReference type="ChEBI" id="CHEBI:43474"/>
        <dbReference type="ChEBI" id="CHEBI:58533"/>
        <dbReference type="EC" id="2.4.2.28"/>
    </reaction>
    <physiologicalReaction direction="left-to-right" evidence="9">
        <dbReference type="Rhea" id="RHEA:11853"/>
    </physiologicalReaction>
</comment>
<dbReference type="PANTHER" id="PTHR30616:SF2">
    <property type="entry name" value="PURINE NUCLEOSIDE PHOSPHORYLASE LACC1"/>
    <property type="match status" value="1"/>
</dbReference>
<dbReference type="SUPFAM" id="SSF64438">
    <property type="entry name" value="CNF1/YfiH-like putative cysteine hydrolases"/>
    <property type="match status" value="1"/>
</dbReference>
<keyword evidence="12" id="KW-1185">Reference proteome</keyword>
<evidence type="ECO:0000256" key="5">
    <source>
        <dbReference type="ARBA" id="ARBA00022801"/>
    </source>
</evidence>